<accession>A0A1E1JWB1</accession>
<feature type="compositionally biased region" description="Basic and acidic residues" evidence="1">
    <location>
        <begin position="48"/>
        <end position="57"/>
    </location>
</feature>
<dbReference type="OrthoDB" id="3562396at2759"/>
<feature type="region of interest" description="Disordered" evidence="1">
    <location>
        <begin position="182"/>
        <end position="251"/>
    </location>
</feature>
<feature type="region of interest" description="Disordered" evidence="1">
    <location>
        <begin position="323"/>
        <end position="349"/>
    </location>
</feature>
<dbReference type="EMBL" id="FJUX01000004">
    <property type="protein sequence ID" value="CZS90099.1"/>
    <property type="molecule type" value="Genomic_DNA"/>
</dbReference>
<keyword evidence="3" id="KW-1185">Reference proteome</keyword>
<feature type="compositionally biased region" description="Acidic residues" evidence="1">
    <location>
        <begin position="202"/>
        <end position="216"/>
    </location>
</feature>
<reference evidence="3" key="1">
    <citation type="submission" date="2016-03" db="EMBL/GenBank/DDBJ databases">
        <authorList>
            <person name="Guldener U."/>
        </authorList>
    </citation>
    <scope>NUCLEOTIDE SEQUENCE [LARGE SCALE GENOMIC DNA]</scope>
    <source>
        <strain evidence="3">04CH-RAC-A.6.1</strain>
    </source>
</reference>
<evidence type="ECO:0000313" key="2">
    <source>
        <dbReference type="EMBL" id="CZS90099.1"/>
    </source>
</evidence>
<gene>
    <name evidence="2" type="ORF">RAG0_01245</name>
</gene>
<feature type="compositionally biased region" description="Low complexity" evidence="1">
    <location>
        <begin position="21"/>
        <end position="31"/>
    </location>
</feature>
<protein>
    <submittedName>
        <fullName evidence="2">Uncharacterized protein</fullName>
    </submittedName>
</protein>
<name>A0A1E1JWB1_9HELO</name>
<sequence>MALVAQRPFQPEVNTAPPSPTSSVSTTVHAPRPVQFDSSGLRVSTPIAKERDSEPKPTPEPTTVPDAAVATTPIPITNPTQTPPTAELPPAPKLVVNTSTITPTPPRSILKAGDIHQAKHPSADPPTTTPSSLNHTSKAKPDLNPKSSGKRSRGKSIKEGAFYAFVLLPLSWWYTRGGKKLGTAAPTSAEGKLAGRKSEMLDLGDDSGEENDDDEDERRVRVSSTQEVRRSMHSRKNSVGQAGTGGVTSNANVAGRRQSFSASVPAGVVVGSSMGHGKSNSFSSMRGGGAGSGFGAQRKEFTDYGVDKGAAAVNCGDMDLVGEMDGSRLSRKQTRTGSPVPLRRRLTDV</sequence>
<evidence type="ECO:0000256" key="1">
    <source>
        <dbReference type="SAM" id="MobiDB-lite"/>
    </source>
</evidence>
<dbReference type="Proteomes" id="UP000178912">
    <property type="component" value="Unassembled WGS sequence"/>
</dbReference>
<evidence type="ECO:0000313" key="3">
    <source>
        <dbReference type="Proteomes" id="UP000178912"/>
    </source>
</evidence>
<feature type="compositionally biased region" description="Low complexity" evidence="1">
    <location>
        <begin position="63"/>
        <end position="85"/>
    </location>
</feature>
<feature type="region of interest" description="Disordered" evidence="1">
    <location>
        <begin position="1"/>
        <end position="155"/>
    </location>
</feature>
<proteinExistence type="predicted"/>
<organism evidence="2 3">
    <name type="scientific">Rhynchosporium agropyri</name>
    <dbReference type="NCBI Taxonomy" id="914238"/>
    <lineage>
        <taxon>Eukaryota</taxon>
        <taxon>Fungi</taxon>
        <taxon>Dikarya</taxon>
        <taxon>Ascomycota</taxon>
        <taxon>Pezizomycotina</taxon>
        <taxon>Leotiomycetes</taxon>
        <taxon>Helotiales</taxon>
        <taxon>Ploettnerulaceae</taxon>
        <taxon>Rhynchosporium</taxon>
    </lineage>
</organism>
<dbReference type="AlphaFoldDB" id="A0A1E1JWB1"/>
<feature type="compositionally biased region" description="Polar residues" evidence="1">
    <location>
        <begin position="237"/>
        <end position="251"/>
    </location>
</feature>